<evidence type="ECO:0000313" key="1">
    <source>
        <dbReference type="EMBL" id="SUI96924.1"/>
    </source>
</evidence>
<dbReference type="EMBL" id="UGYW01000001">
    <property type="protein sequence ID" value="SUI96924.1"/>
    <property type="molecule type" value="Genomic_DNA"/>
</dbReference>
<organism evidence="1 2">
    <name type="scientific">Sphingobacterium spiritivorum</name>
    <name type="common">Flavobacterium spiritivorum</name>
    <dbReference type="NCBI Taxonomy" id="258"/>
    <lineage>
        <taxon>Bacteria</taxon>
        <taxon>Pseudomonadati</taxon>
        <taxon>Bacteroidota</taxon>
        <taxon>Sphingobacteriia</taxon>
        <taxon>Sphingobacteriales</taxon>
        <taxon>Sphingobacteriaceae</taxon>
        <taxon>Sphingobacterium</taxon>
    </lineage>
</organism>
<protein>
    <recommendedName>
        <fullName evidence="3">Lipoprotein</fullName>
    </recommendedName>
</protein>
<accession>A0A380BAR3</accession>
<sequence length="227" mass="26325">MQKILFWIPLFLSILACNNRPGETNNQKDTTMPEKFDVELYKKYQQGTGLLLLANDNTILSMTAPENRETGAQQELLPKPSFLVCYKEFYPNGNLKRKELLLSETVKVGKSEYYNEEGQPERTVNEDEKFGKVKYQQVLNFLDNKGYINTKDGSGRLNEDGTPKYDIQYQAKDKQWIIIVYQGRKLSEQEFLEVSRQNTGEPNPWKPVYYVMNADTGETKEVLQLPE</sequence>
<evidence type="ECO:0000313" key="2">
    <source>
        <dbReference type="Proteomes" id="UP000254893"/>
    </source>
</evidence>
<dbReference type="Proteomes" id="UP000254893">
    <property type="component" value="Unassembled WGS sequence"/>
</dbReference>
<proteinExistence type="predicted"/>
<evidence type="ECO:0008006" key="3">
    <source>
        <dbReference type="Google" id="ProtNLM"/>
    </source>
</evidence>
<dbReference type="AlphaFoldDB" id="A0A380BAR3"/>
<reference evidence="1 2" key="1">
    <citation type="submission" date="2018-06" db="EMBL/GenBank/DDBJ databases">
        <authorList>
            <consortium name="Pathogen Informatics"/>
            <person name="Doyle S."/>
        </authorList>
    </citation>
    <scope>NUCLEOTIDE SEQUENCE [LARGE SCALE GENOMIC DNA]</scope>
    <source>
        <strain evidence="1 2">NCTC11388</strain>
    </source>
</reference>
<gene>
    <name evidence="1" type="ORF">NCTC11388_00219</name>
</gene>
<dbReference type="RefSeq" id="WP_115168765.1">
    <property type="nucleotide sequence ID" value="NZ_UGYW01000001.1"/>
</dbReference>
<dbReference type="PROSITE" id="PS51257">
    <property type="entry name" value="PROKAR_LIPOPROTEIN"/>
    <property type="match status" value="1"/>
</dbReference>
<name>A0A380BAR3_SPHSI</name>